<dbReference type="Gene3D" id="3.40.50.2020">
    <property type="match status" value="1"/>
</dbReference>
<dbReference type="RefSeq" id="WP_103787438.1">
    <property type="nucleotide sequence ID" value="NZ_PQVF01000001.1"/>
</dbReference>
<dbReference type="Pfam" id="PF00156">
    <property type="entry name" value="Pribosyltran"/>
    <property type="match status" value="1"/>
</dbReference>
<organism evidence="2 3">
    <name type="scientific">Solitalea longa</name>
    <dbReference type="NCBI Taxonomy" id="2079460"/>
    <lineage>
        <taxon>Bacteria</taxon>
        <taxon>Pseudomonadati</taxon>
        <taxon>Bacteroidota</taxon>
        <taxon>Sphingobacteriia</taxon>
        <taxon>Sphingobacteriales</taxon>
        <taxon>Sphingobacteriaceae</taxon>
        <taxon>Solitalea</taxon>
    </lineage>
</organism>
<dbReference type="SUPFAM" id="SSF53271">
    <property type="entry name" value="PRTase-like"/>
    <property type="match status" value="1"/>
</dbReference>
<dbReference type="InterPro" id="IPR029057">
    <property type="entry name" value="PRTase-like"/>
</dbReference>
<reference evidence="2 3" key="1">
    <citation type="submission" date="2018-01" db="EMBL/GenBank/DDBJ databases">
        <authorList>
            <person name="Gaut B.S."/>
            <person name="Morton B.R."/>
            <person name="Clegg M.T."/>
            <person name="Duvall M.R."/>
        </authorList>
    </citation>
    <scope>NUCLEOTIDE SEQUENCE [LARGE SCALE GENOMIC DNA]</scope>
    <source>
        <strain evidence="2 3">HR-AV</strain>
    </source>
</reference>
<dbReference type="EMBL" id="PQVF01000001">
    <property type="protein sequence ID" value="POY39336.1"/>
    <property type="molecule type" value="Genomic_DNA"/>
</dbReference>
<dbReference type="AlphaFoldDB" id="A0A2S5A9Z1"/>
<sequence length="168" mass="18601">MSARIKILDKKQIQQKIDRIAYQILEDNFEEAEIVLAGIVPRGNTLAARLKKVIEAISSIKVKLVNVDLEKTSSALNASTDVPIEQCENKVIIVVDDVLNTGRTLVYGLGLFLNIPTKKVRTVVLVDRSHKLFPIHNDFVGIELSTVAQEHVDVVLGETGQEDAVYLV</sequence>
<dbReference type="OrthoDB" id="664757at2"/>
<proteinExistence type="predicted"/>
<dbReference type="InterPro" id="IPR050137">
    <property type="entry name" value="PyrR_bifunctional"/>
</dbReference>
<keyword evidence="2" id="KW-0328">Glycosyltransferase</keyword>
<accession>A0A2S5A9Z1</accession>
<protein>
    <submittedName>
        <fullName evidence="2">Phosphoribosyltransferase</fullName>
    </submittedName>
</protein>
<keyword evidence="2" id="KW-0808">Transferase</keyword>
<dbReference type="PANTHER" id="PTHR11608:SF0">
    <property type="entry name" value="BIFUNCTIONAL PROTEIN PYRR"/>
    <property type="match status" value="1"/>
</dbReference>
<gene>
    <name evidence="2" type="ORF">C3K47_02220</name>
</gene>
<dbReference type="Proteomes" id="UP000236893">
    <property type="component" value="Unassembled WGS sequence"/>
</dbReference>
<dbReference type="PANTHER" id="PTHR11608">
    <property type="entry name" value="BIFUNCTIONAL PROTEIN PYRR"/>
    <property type="match status" value="1"/>
</dbReference>
<name>A0A2S5A9Z1_9SPHI</name>
<evidence type="ECO:0000313" key="3">
    <source>
        <dbReference type="Proteomes" id="UP000236893"/>
    </source>
</evidence>
<keyword evidence="3" id="KW-1185">Reference proteome</keyword>
<evidence type="ECO:0000259" key="1">
    <source>
        <dbReference type="Pfam" id="PF00156"/>
    </source>
</evidence>
<comment type="caution">
    <text evidence="2">The sequence shown here is derived from an EMBL/GenBank/DDBJ whole genome shotgun (WGS) entry which is preliminary data.</text>
</comment>
<dbReference type="GO" id="GO:0016757">
    <property type="term" value="F:glycosyltransferase activity"/>
    <property type="evidence" value="ECO:0007669"/>
    <property type="project" value="UniProtKB-KW"/>
</dbReference>
<feature type="domain" description="Phosphoribosyltransferase" evidence="1">
    <location>
        <begin position="7"/>
        <end position="152"/>
    </location>
</feature>
<dbReference type="CDD" id="cd06223">
    <property type="entry name" value="PRTases_typeI"/>
    <property type="match status" value="1"/>
</dbReference>
<dbReference type="InterPro" id="IPR000836">
    <property type="entry name" value="PRTase_dom"/>
</dbReference>
<evidence type="ECO:0000313" key="2">
    <source>
        <dbReference type="EMBL" id="POY39336.1"/>
    </source>
</evidence>